<dbReference type="EMBL" id="JADOES010000030">
    <property type="protein sequence ID" value="MBT9316659.1"/>
    <property type="molecule type" value="Genomic_DNA"/>
</dbReference>
<dbReference type="Pfam" id="PF14065">
    <property type="entry name" value="Pvc16_N"/>
    <property type="match status" value="1"/>
</dbReference>
<dbReference type="InterPro" id="IPR025351">
    <property type="entry name" value="Pvc16_N"/>
</dbReference>
<evidence type="ECO:0000259" key="1">
    <source>
        <dbReference type="Pfam" id="PF14065"/>
    </source>
</evidence>
<name>A0A947GJM6_9CYAN</name>
<gene>
    <name evidence="2" type="ORF">IXB50_14620</name>
</gene>
<keyword evidence="3" id="KW-1185">Reference proteome</keyword>
<reference evidence="2" key="2">
    <citation type="journal article" date="2021" name="Mar. Drugs">
        <title>Genome Reduction and Secondary Metabolism of the Marine Sponge-Associated Cyanobacterium Leptothoe.</title>
        <authorList>
            <person name="Konstantinou D."/>
            <person name="Popin R.V."/>
            <person name="Fewer D.P."/>
            <person name="Sivonen K."/>
            <person name="Gkelis S."/>
        </authorList>
    </citation>
    <scope>NUCLEOTIDE SEQUENCE</scope>
    <source>
        <strain evidence="2">TAU-MAC 1115</strain>
    </source>
</reference>
<dbReference type="RefSeq" id="WP_215609724.1">
    <property type="nucleotide sequence ID" value="NZ_JADOES010000030.1"/>
</dbReference>
<dbReference type="Proteomes" id="UP000717364">
    <property type="component" value="Unassembled WGS sequence"/>
</dbReference>
<evidence type="ECO:0000313" key="3">
    <source>
        <dbReference type="Proteomes" id="UP000717364"/>
    </source>
</evidence>
<feature type="domain" description="Pvc16 N-terminal" evidence="1">
    <location>
        <begin position="6"/>
        <end position="171"/>
    </location>
</feature>
<proteinExistence type="predicted"/>
<sequence>MISVATQTLADFITSGIPLINKEQIFFDHPRVAQVNKPALNLYCYRVQVSDWNQTLPTTPSVPSRDNPLSPTLGVRKSVNVAGVSQWFDLTFLVSVTDHTALSEQHLLSELLAMLSSYQFLPDEFLTPLLQGQGVLPITVSTEGVIDTALLWQVLRMPLRLALHVTLTVPFYHHLGFHQTG</sequence>
<evidence type="ECO:0000313" key="2">
    <source>
        <dbReference type="EMBL" id="MBT9316659.1"/>
    </source>
</evidence>
<dbReference type="AlphaFoldDB" id="A0A947GJM6"/>
<accession>A0A947GJM6</accession>
<comment type="caution">
    <text evidence="2">The sequence shown here is derived from an EMBL/GenBank/DDBJ whole genome shotgun (WGS) entry which is preliminary data.</text>
</comment>
<reference evidence="2" key="1">
    <citation type="submission" date="2020-11" db="EMBL/GenBank/DDBJ databases">
        <authorList>
            <person name="Konstantinou D."/>
            <person name="Gkelis S."/>
            <person name="Popin R."/>
            <person name="Fewer D."/>
            <person name="Sivonen K."/>
        </authorList>
    </citation>
    <scope>NUCLEOTIDE SEQUENCE</scope>
    <source>
        <strain evidence="2">TAU-MAC 1115</strain>
    </source>
</reference>
<organism evidence="2 3">
    <name type="scientific">Leptothoe spongobia TAU-MAC 1115</name>
    <dbReference type="NCBI Taxonomy" id="1967444"/>
    <lineage>
        <taxon>Bacteria</taxon>
        <taxon>Bacillati</taxon>
        <taxon>Cyanobacteriota</taxon>
        <taxon>Cyanophyceae</taxon>
        <taxon>Nodosilineales</taxon>
        <taxon>Cymatolegaceae</taxon>
        <taxon>Leptothoe</taxon>
        <taxon>Leptothoe spongobia</taxon>
    </lineage>
</organism>
<protein>
    <submittedName>
        <fullName evidence="2">DUF4255 domain-containing protein</fullName>
    </submittedName>
</protein>